<evidence type="ECO:0000313" key="2">
    <source>
        <dbReference type="EMBL" id="AWL69344.1"/>
    </source>
</evidence>
<reference evidence="2 3" key="1">
    <citation type="submission" date="2018-05" db="EMBL/GenBank/DDBJ databases">
        <title>Klebsiella quasipneumonaiae provides a window into carbapenemase gene transfer, plasmid rearrangements and nosocomial acquisition from the hospital environment.</title>
        <authorList>
            <person name="Mathers A.J."/>
            <person name="Vegesana K."/>
            <person name="Stoesser N."/>
            <person name="Crook D."/>
            <person name="Vaughan A."/>
            <person name="Barry K."/>
            <person name="Parikh H."/>
            <person name="Sebra R."/>
            <person name="Kotay S."/>
            <person name="Walker A.S."/>
            <person name="Sheppard A.E."/>
        </authorList>
    </citation>
    <scope>NUCLEOTIDE SEQUENCE [LARGE SCALE GENOMIC DNA]</scope>
    <source>
        <strain evidence="2 3">CAV1761</strain>
    </source>
</reference>
<protein>
    <recommendedName>
        <fullName evidence="1">Bacteriophage P22 antirepressor protein C-terminal domain-containing protein</fullName>
    </recommendedName>
</protein>
<gene>
    <name evidence="2" type="ORF">DKC05_17680</name>
</gene>
<accession>A0AB33FQ77</accession>
<proteinExistence type="predicted"/>
<dbReference type="Proteomes" id="UP000245399">
    <property type="component" value="Chromosome"/>
</dbReference>
<name>A0AB33FQ77_SERMA</name>
<dbReference type="EMBL" id="CP029449">
    <property type="protein sequence ID" value="AWL69344.1"/>
    <property type="molecule type" value="Genomic_DNA"/>
</dbReference>
<evidence type="ECO:0000313" key="3">
    <source>
        <dbReference type="Proteomes" id="UP000245399"/>
    </source>
</evidence>
<dbReference type="AlphaFoldDB" id="A0AB33FQ77"/>
<organism evidence="2 3">
    <name type="scientific">Serratia marcescens</name>
    <dbReference type="NCBI Taxonomy" id="615"/>
    <lineage>
        <taxon>Bacteria</taxon>
        <taxon>Pseudomonadati</taxon>
        <taxon>Pseudomonadota</taxon>
        <taxon>Gammaproteobacteria</taxon>
        <taxon>Enterobacterales</taxon>
        <taxon>Yersiniaceae</taxon>
        <taxon>Serratia</taxon>
    </lineage>
</organism>
<dbReference type="Pfam" id="PF10548">
    <property type="entry name" value="P22_AR_C"/>
    <property type="match status" value="1"/>
</dbReference>
<dbReference type="InterPro" id="IPR018876">
    <property type="entry name" value="Phage_P22_antirepressor_C"/>
</dbReference>
<evidence type="ECO:0000259" key="1">
    <source>
        <dbReference type="Pfam" id="PF10548"/>
    </source>
</evidence>
<feature type="domain" description="Bacteriophage P22 antirepressor protein C-terminal" evidence="1">
    <location>
        <begin position="81"/>
        <end position="146"/>
    </location>
</feature>
<sequence>MLGALPKAVKNKPTKECMAMDNTQPKNYRKVMSILGISSKSDLDIVVGYLASMLKSESQEYKSQRERISKIITSQDTPRSTQFSDEELCKLGWLWHIANMVVDDIAQIYPLLKAAEHRMAPRFYSIIHEYPRTINEAKRMLRRETMHITYSPFEDNNWSRMLPHLRKE</sequence>